<feature type="region of interest" description="Disordered" evidence="1">
    <location>
        <begin position="96"/>
        <end position="115"/>
    </location>
</feature>
<gene>
    <name evidence="3" type="ORF">GCM10023346_49170</name>
</gene>
<protein>
    <recommendedName>
        <fullName evidence="2">Trypsin-co-occurring domain-containing protein</fullName>
    </recommendedName>
</protein>
<evidence type="ECO:0000313" key="4">
    <source>
        <dbReference type="Proteomes" id="UP001500200"/>
    </source>
</evidence>
<dbReference type="Proteomes" id="UP001500200">
    <property type="component" value="Unassembled WGS sequence"/>
</dbReference>
<accession>A0ABP8VA95</accession>
<name>A0ABP8VA95_9MICC</name>
<organism evidence="3 4">
    <name type="scientific">Arthrobacter gyeryongensis</name>
    <dbReference type="NCBI Taxonomy" id="1650592"/>
    <lineage>
        <taxon>Bacteria</taxon>
        <taxon>Bacillati</taxon>
        <taxon>Actinomycetota</taxon>
        <taxon>Actinomycetes</taxon>
        <taxon>Micrococcales</taxon>
        <taxon>Micrococcaceae</taxon>
        <taxon>Arthrobacter</taxon>
    </lineage>
</organism>
<sequence>MVQVTNGKRSSDTKDSELGLADAIALLREELNKARNSEREDDLQLPITSITVELSLTAGWLAGGKAGFKVPFIDIGAEGSRKRDTGHKVVITFEAPTDKDGRPIRVRDESNDRKG</sequence>
<dbReference type="EMBL" id="BAABKK010000052">
    <property type="protein sequence ID" value="GAA4655832.1"/>
    <property type="molecule type" value="Genomic_DNA"/>
</dbReference>
<keyword evidence="4" id="KW-1185">Reference proteome</keyword>
<proteinExistence type="predicted"/>
<feature type="domain" description="Trypsin-co-occurring" evidence="2">
    <location>
        <begin position="19"/>
        <end position="93"/>
    </location>
</feature>
<comment type="caution">
    <text evidence="3">The sequence shown here is derived from an EMBL/GenBank/DDBJ whole genome shotgun (WGS) entry which is preliminary data.</text>
</comment>
<evidence type="ECO:0000256" key="1">
    <source>
        <dbReference type="SAM" id="MobiDB-lite"/>
    </source>
</evidence>
<dbReference type="Pfam" id="PF19631">
    <property type="entry name" value="Trypco2"/>
    <property type="match status" value="1"/>
</dbReference>
<reference evidence="4" key="1">
    <citation type="journal article" date="2019" name="Int. J. Syst. Evol. Microbiol.">
        <title>The Global Catalogue of Microorganisms (GCM) 10K type strain sequencing project: providing services to taxonomists for standard genome sequencing and annotation.</title>
        <authorList>
            <consortium name="The Broad Institute Genomics Platform"/>
            <consortium name="The Broad Institute Genome Sequencing Center for Infectious Disease"/>
            <person name="Wu L."/>
            <person name="Ma J."/>
        </authorList>
    </citation>
    <scope>NUCLEOTIDE SEQUENCE [LARGE SCALE GENOMIC DNA]</scope>
    <source>
        <strain evidence="4">JCM 18514</strain>
    </source>
</reference>
<dbReference type="InterPro" id="IPR045608">
    <property type="entry name" value="Trypco2"/>
</dbReference>
<evidence type="ECO:0000259" key="2">
    <source>
        <dbReference type="Pfam" id="PF19631"/>
    </source>
</evidence>
<evidence type="ECO:0000313" key="3">
    <source>
        <dbReference type="EMBL" id="GAA4655832.1"/>
    </source>
</evidence>